<name>A0A0D8XBX7_DICVI</name>
<organism evidence="1 2">
    <name type="scientific">Dictyocaulus viviparus</name>
    <name type="common">Bovine lungworm</name>
    <dbReference type="NCBI Taxonomy" id="29172"/>
    <lineage>
        <taxon>Eukaryota</taxon>
        <taxon>Metazoa</taxon>
        <taxon>Ecdysozoa</taxon>
        <taxon>Nematoda</taxon>
        <taxon>Chromadorea</taxon>
        <taxon>Rhabditida</taxon>
        <taxon>Rhabditina</taxon>
        <taxon>Rhabditomorpha</taxon>
        <taxon>Strongyloidea</taxon>
        <taxon>Metastrongylidae</taxon>
        <taxon>Dictyocaulus</taxon>
    </lineage>
</organism>
<reference evidence="2" key="2">
    <citation type="journal article" date="2016" name="Sci. Rep.">
        <title>Dictyocaulus viviparus genome, variome and transcriptome elucidate lungworm biology and support future intervention.</title>
        <authorList>
            <person name="McNulty S.N."/>
            <person name="Strube C."/>
            <person name="Rosa B.A."/>
            <person name="Martin J.C."/>
            <person name="Tyagi R."/>
            <person name="Choi Y.J."/>
            <person name="Wang Q."/>
            <person name="Hallsworth Pepin K."/>
            <person name="Zhang X."/>
            <person name="Ozersky P."/>
            <person name="Wilson R.K."/>
            <person name="Sternberg P.W."/>
            <person name="Gasser R.B."/>
            <person name="Mitreva M."/>
        </authorList>
    </citation>
    <scope>NUCLEOTIDE SEQUENCE [LARGE SCALE GENOMIC DNA]</scope>
    <source>
        <strain evidence="2">HannoverDv2000</strain>
    </source>
</reference>
<accession>A0A0D8XBX7</accession>
<dbReference type="STRING" id="29172.A0A0D8XBX7"/>
<dbReference type="Proteomes" id="UP000053766">
    <property type="component" value="Unassembled WGS sequence"/>
</dbReference>
<keyword evidence="2" id="KW-1185">Reference proteome</keyword>
<dbReference type="EMBL" id="KN716710">
    <property type="protein sequence ID" value="KJH42098.1"/>
    <property type="molecule type" value="Genomic_DNA"/>
</dbReference>
<evidence type="ECO:0000313" key="2">
    <source>
        <dbReference type="Proteomes" id="UP000053766"/>
    </source>
</evidence>
<evidence type="ECO:0000313" key="1">
    <source>
        <dbReference type="EMBL" id="KJH42098.1"/>
    </source>
</evidence>
<sequence>MLHQTGIKAILKEKAILINILTFKLAGLSLNKQSSSTNSTATKTIDSTKIEIKAFVGHSRTKENVKDHLLTLCDNERFKWIIGQQQIGVKPRRFSAKHVYRALSSGDQLNELRERESEENFTGGLEAVSTEWYTEWKMQMSSKTYIKAVSKFFKRRFRSIQRTMSNNGSLATVIEHLPLCYNTDTKSLDRAPSHNSGYPTYISMFAAPGYKRCVAELLHANSHQHCLTKRHLYKLNSGFLSKYSSAMFVMGLY</sequence>
<reference evidence="1 2" key="1">
    <citation type="submission" date="2013-11" db="EMBL/GenBank/DDBJ databases">
        <title>Draft genome of the bovine lungworm Dictyocaulus viviparus.</title>
        <authorList>
            <person name="Mitreva M."/>
        </authorList>
    </citation>
    <scope>NUCLEOTIDE SEQUENCE [LARGE SCALE GENOMIC DNA]</scope>
    <source>
        <strain evidence="1 2">HannoverDv2000</strain>
    </source>
</reference>
<protein>
    <submittedName>
        <fullName evidence="1">Uncharacterized protein</fullName>
    </submittedName>
</protein>
<gene>
    <name evidence="1" type="ORF">DICVIV_11916</name>
</gene>
<dbReference type="AlphaFoldDB" id="A0A0D8XBX7"/>
<proteinExistence type="predicted"/>